<reference evidence="10 11" key="1">
    <citation type="submission" date="2019-01" db="EMBL/GenBank/DDBJ databases">
        <title>Lacunisphaera sp. strain TWA-58.</title>
        <authorList>
            <person name="Chen W.-M."/>
        </authorList>
    </citation>
    <scope>NUCLEOTIDE SEQUENCE [LARGE SCALE GENOMIC DNA]</scope>
    <source>
        <strain evidence="10 11">TWA-58</strain>
    </source>
</reference>
<comment type="catalytic activity">
    <reaction evidence="1">
        <text>Hydrolysis of terminal, non-reducing beta-D-mannose residues in beta-D-mannosides.</text>
        <dbReference type="EC" id="3.2.1.25"/>
    </reaction>
</comment>
<organism evidence="10 11">
    <name type="scientific">Oleiharenicola lentus</name>
    <dbReference type="NCBI Taxonomy" id="2508720"/>
    <lineage>
        <taxon>Bacteria</taxon>
        <taxon>Pseudomonadati</taxon>
        <taxon>Verrucomicrobiota</taxon>
        <taxon>Opitutia</taxon>
        <taxon>Opitutales</taxon>
        <taxon>Opitutaceae</taxon>
        <taxon>Oleiharenicola</taxon>
    </lineage>
</organism>
<dbReference type="AlphaFoldDB" id="A0A4Q1CA11"/>
<feature type="domain" description="Glycoside hydrolase family 2 catalytic" evidence="8">
    <location>
        <begin position="308"/>
        <end position="427"/>
    </location>
</feature>
<dbReference type="InterPro" id="IPR006103">
    <property type="entry name" value="Glyco_hydro_2_cat"/>
</dbReference>
<dbReference type="SUPFAM" id="SSF51445">
    <property type="entry name" value="(Trans)glycosidases"/>
    <property type="match status" value="1"/>
</dbReference>
<gene>
    <name evidence="10" type="ORF">ESB00_08325</name>
</gene>
<dbReference type="OrthoDB" id="9801077at2"/>
<feature type="domain" description="Glycoside hydrolase family 2 immunoglobulin-like beta-sandwich" evidence="7">
    <location>
        <begin position="208"/>
        <end position="289"/>
    </location>
</feature>
<accession>A0A4Q1CA11</accession>
<evidence type="ECO:0000313" key="11">
    <source>
        <dbReference type="Proteomes" id="UP000290218"/>
    </source>
</evidence>
<dbReference type="Gene3D" id="2.60.120.260">
    <property type="entry name" value="Galactose-binding domain-like"/>
    <property type="match status" value="1"/>
</dbReference>
<keyword evidence="11" id="KW-1185">Reference proteome</keyword>
<dbReference type="GO" id="GO:0005975">
    <property type="term" value="P:carbohydrate metabolic process"/>
    <property type="evidence" value="ECO:0007669"/>
    <property type="project" value="InterPro"/>
</dbReference>
<evidence type="ECO:0000256" key="4">
    <source>
        <dbReference type="ARBA" id="ARBA00022729"/>
    </source>
</evidence>
<evidence type="ECO:0000256" key="5">
    <source>
        <dbReference type="ARBA" id="ARBA00022801"/>
    </source>
</evidence>
<dbReference type="EC" id="3.2.1.25" evidence="3"/>
<evidence type="ECO:0000256" key="2">
    <source>
        <dbReference type="ARBA" id="ARBA00007401"/>
    </source>
</evidence>
<dbReference type="InterPro" id="IPR013783">
    <property type="entry name" value="Ig-like_fold"/>
</dbReference>
<evidence type="ECO:0000259" key="9">
    <source>
        <dbReference type="Pfam" id="PF22666"/>
    </source>
</evidence>
<protein>
    <recommendedName>
        <fullName evidence="3">beta-mannosidase</fullName>
        <ecNumber evidence="3">3.2.1.25</ecNumber>
    </recommendedName>
</protein>
<dbReference type="GO" id="GO:0004567">
    <property type="term" value="F:beta-mannosidase activity"/>
    <property type="evidence" value="ECO:0007669"/>
    <property type="project" value="UniProtKB-EC"/>
</dbReference>
<keyword evidence="4" id="KW-0732">Signal</keyword>
<dbReference type="Pfam" id="PF02836">
    <property type="entry name" value="Glyco_hydro_2_C"/>
    <property type="match status" value="1"/>
</dbReference>
<dbReference type="InterPro" id="IPR050887">
    <property type="entry name" value="Beta-mannosidase_GH2"/>
</dbReference>
<dbReference type="InterPro" id="IPR017853">
    <property type="entry name" value="GH"/>
</dbReference>
<dbReference type="Gene3D" id="3.20.20.80">
    <property type="entry name" value="Glycosidases"/>
    <property type="match status" value="1"/>
</dbReference>
<evidence type="ECO:0000259" key="7">
    <source>
        <dbReference type="Pfam" id="PF00703"/>
    </source>
</evidence>
<dbReference type="EMBL" id="SDHX01000001">
    <property type="protein sequence ID" value="RXK55875.1"/>
    <property type="molecule type" value="Genomic_DNA"/>
</dbReference>
<dbReference type="PANTHER" id="PTHR43730">
    <property type="entry name" value="BETA-MANNOSIDASE"/>
    <property type="match status" value="1"/>
</dbReference>
<dbReference type="SUPFAM" id="SSF49785">
    <property type="entry name" value="Galactose-binding domain-like"/>
    <property type="match status" value="1"/>
</dbReference>
<dbReference type="Gene3D" id="2.60.40.10">
    <property type="entry name" value="Immunoglobulins"/>
    <property type="match status" value="1"/>
</dbReference>
<keyword evidence="5" id="KW-0378">Hydrolase</keyword>
<evidence type="ECO:0000256" key="3">
    <source>
        <dbReference type="ARBA" id="ARBA00012754"/>
    </source>
</evidence>
<comment type="similarity">
    <text evidence="2">Belongs to the glycosyl hydrolase 2 family.</text>
</comment>
<dbReference type="Proteomes" id="UP000290218">
    <property type="component" value="Unassembled WGS sequence"/>
</dbReference>
<evidence type="ECO:0000256" key="1">
    <source>
        <dbReference type="ARBA" id="ARBA00000829"/>
    </source>
</evidence>
<evidence type="ECO:0000313" key="10">
    <source>
        <dbReference type="EMBL" id="RXK55875.1"/>
    </source>
</evidence>
<name>A0A4Q1CA11_9BACT</name>
<dbReference type="SUPFAM" id="SSF49303">
    <property type="entry name" value="beta-Galactosidase/glucuronidase domain"/>
    <property type="match status" value="1"/>
</dbReference>
<dbReference type="Pfam" id="PF22666">
    <property type="entry name" value="Glyco_hydro_2_N2"/>
    <property type="match status" value="1"/>
</dbReference>
<evidence type="ECO:0000259" key="8">
    <source>
        <dbReference type="Pfam" id="PF02836"/>
    </source>
</evidence>
<dbReference type="RefSeq" id="WP_129047241.1">
    <property type="nucleotide sequence ID" value="NZ_SDHX01000001.1"/>
</dbReference>
<proteinExistence type="inferred from homology"/>
<feature type="domain" description="Beta-mannosidase-like galactose-binding" evidence="9">
    <location>
        <begin position="22"/>
        <end position="180"/>
    </location>
</feature>
<dbReference type="InterPro" id="IPR006102">
    <property type="entry name" value="Ig-like_GH2"/>
</dbReference>
<dbReference type="InterPro" id="IPR054593">
    <property type="entry name" value="Beta-mannosidase-like_N2"/>
</dbReference>
<dbReference type="GO" id="GO:0006516">
    <property type="term" value="P:glycoprotein catabolic process"/>
    <property type="evidence" value="ECO:0007669"/>
    <property type="project" value="TreeGrafter"/>
</dbReference>
<dbReference type="Pfam" id="PF00703">
    <property type="entry name" value="Glyco_hydro_2"/>
    <property type="match status" value="1"/>
</dbReference>
<sequence length="649" mass="72311">MTTLLDLTAHEWSLTGWRPFAWKLRKSAETGGFLLPDHGPYPARLPGSVQENLRRDGVIPDWHVGHNSLAIEWVEHRQWMFTTRFTFATAAAPVELVAECLDYAGWVLLDGAVVGEFRGAQLPVRLPLGDRLAPGGHELSLVFDLPPEGQGQLGYTSRAREMKPRYSYGWDWCVRVVAIGAAGVLRLESHPDGRVERPRVSTRTTADLAQGEVVIRGEGDGELVATLRDGATVVATATGPADGTLVLNLPRPKLWWPNGEGAQPLYALRIEARRGGVVGEAWDLDVGFKHVEWRPCAGAPAAALPWLCLVNGRPIFLQGVNWTPVRMCYQDVTVAEVERLVGIYRELGCNLLRVWGGGYLESPEFYAACDRAGLLVWQEFPLSSSGLDSNPPEDDAFVAQVTAVARHYLRERQHHASLLQWCGGNELQIEVPWQGGQRRNPLTLQHRLLAALDELVRQEDPAHRFLPTSPYGPRFHSAREEFGQGLHHEVHGPWGLDAFPGEGDWERYWTDDDSLFRGETGVGGASRAELIWKYTGGEATWPPDSAYWRHASGWWTQWDRLKGKFAHARPPAALQEFTDYTRREQAERLAFAIRAKKARFPRCGGFLIWMGHDAFPCLANTSIVEFDHVLKPAALAVAEVFKSPPPSAP</sequence>
<comment type="caution">
    <text evidence="10">The sequence shown here is derived from an EMBL/GenBank/DDBJ whole genome shotgun (WGS) entry which is preliminary data.</text>
</comment>
<dbReference type="InterPro" id="IPR036156">
    <property type="entry name" value="Beta-gal/glucu_dom_sf"/>
</dbReference>
<dbReference type="InterPro" id="IPR008979">
    <property type="entry name" value="Galactose-bd-like_sf"/>
</dbReference>
<evidence type="ECO:0000256" key="6">
    <source>
        <dbReference type="ARBA" id="ARBA00023295"/>
    </source>
</evidence>
<keyword evidence="6" id="KW-0326">Glycosidase</keyword>
<dbReference type="PANTHER" id="PTHR43730:SF1">
    <property type="entry name" value="BETA-MANNOSIDASE"/>
    <property type="match status" value="1"/>
</dbReference>